<name>A0ABW4B587_9LACO</name>
<dbReference type="EMBL" id="JBHTMO010000002">
    <property type="protein sequence ID" value="MFD1392180.1"/>
    <property type="molecule type" value="Genomic_DNA"/>
</dbReference>
<proteinExistence type="predicted"/>
<evidence type="ECO:0000313" key="4">
    <source>
        <dbReference type="Proteomes" id="UP001597249"/>
    </source>
</evidence>
<evidence type="ECO:0008006" key="5">
    <source>
        <dbReference type="Google" id="ProtNLM"/>
    </source>
</evidence>
<reference evidence="4" key="1">
    <citation type="journal article" date="2019" name="Int. J. Syst. Evol. Microbiol.">
        <title>The Global Catalogue of Microorganisms (GCM) 10K type strain sequencing project: providing services to taxonomists for standard genome sequencing and annotation.</title>
        <authorList>
            <consortium name="The Broad Institute Genomics Platform"/>
            <consortium name="The Broad Institute Genome Sequencing Center for Infectious Disease"/>
            <person name="Wu L."/>
            <person name="Ma J."/>
        </authorList>
    </citation>
    <scope>NUCLEOTIDE SEQUENCE [LARGE SCALE GENOMIC DNA]</scope>
    <source>
        <strain evidence="4">CCM 8911</strain>
    </source>
</reference>
<keyword evidence="2" id="KW-0812">Transmembrane</keyword>
<keyword evidence="2" id="KW-0472">Membrane</keyword>
<organism evidence="3 4">
    <name type="scientific">Lacticaseibacillus jixianensis</name>
    <dbReference type="NCBI Taxonomy" id="2486012"/>
    <lineage>
        <taxon>Bacteria</taxon>
        <taxon>Bacillati</taxon>
        <taxon>Bacillota</taxon>
        <taxon>Bacilli</taxon>
        <taxon>Lactobacillales</taxon>
        <taxon>Lactobacillaceae</taxon>
        <taxon>Lacticaseibacillus</taxon>
    </lineage>
</organism>
<comment type="caution">
    <text evidence="3">The sequence shown here is derived from an EMBL/GenBank/DDBJ whole genome shotgun (WGS) entry which is preliminary data.</text>
</comment>
<gene>
    <name evidence="3" type="ORF">ACFQ3L_01065</name>
</gene>
<feature type="transmembrane region" description="Helical" evidence="2">
    <location>
        <begin position="30"/>
        <end position="52"/>
    </location>
</feature>
<evidence type="ECO:0000256" key="1">
    <source>
        <dbReference type="SAM" id="MobiDB-lite"/>
    </source>
</evidence>
<dbReference type="Proteomes" id="UP001597249">
    <property type="component" value="Unassembled WGS sequence"/>
</dbReference>
<evidence type="ECO:0000313" key="3">
    <source>
        <dbReference type="EMBL" id="MFD1392180.1"/>
    </source>
</evidence>
<feature type="region of interest" description="Disordered" evidence="1">
    <location>
        <begin position="58"/>
        <end position="85"/>
    </location>
</feature>
<keyword evidence="4" id="KW-1185">Reference proteome</keyword>
<protein>
    <recommendedName>
        <fullName evidence="5">DUF4811 domain-containing protein</fullName>
    </recommendedName>
</protein>
<keyword evidence="2" id="KW-1133">Transmembrane helix</keyword>
<sequence length="222" mass="23709">MIAARILIILGLAVIIAASVALITRRRAFLLPVIALLSGFLLFAAGLLLPYLHAQPAASPQPPTQSSPKAKSAKKPAASSSLPASKAPALSQAAVTSLNARLAHQLTIDQGLAKGTGDSHGQATASGTPDHRYDWTMYVTVVTIDDQRRVTGQVSAFKLASLVKEARLELAERISHLALTVLREQKLATAQDEKTGLFTMLAAHQEILVQSRNDDYAKFQVK</sequence>
<dbReference type="RefSeq" id="WP_125585775.1">
    <property type="nucleotide sequence ID" value="NZ_JBHTMO010000002.1"/>
</dbReference>
<feature type="transmembrane region" description="Helical" evidence="2">
    <location>
        <begin position="6"/>
        <end position="23"/>
    </location>
</feature>
<evidence type="ECO:0000256" key="2">
    <source>
        <dbReference type="SAM" id="Phobius"/>
    </source>
</evidence>
<accession>A0ABW4B587</accession>
<feature type="compositionally biased region" description="Low complexity" evidence="1">
    <location>
        <begin position="66"/>
        <end position="85"/>
    </location>
</feature>